<dbReference type="Proteomes" id="UP000182089">
    <property type="component" value="Unassembled WGS sequence"/>
</dbReference>
<dbReference type="EMBL" id="FOCC01000020">
    <property type="protein sequence ID" value="SEN01307.1"/>
    <property type="molecule type" value="Genomic_DNA"/>
</dbReference>
<evidence type="ECO:0000313" key="1">
    <source>
        <dbReference type="EMBL" id="SEN01307.1"/>
    </source>
</evidence>
<dbReference type="Pfam" id="PF10078">
    <property type="entry name" value="DUF2316"/>
    <property type="match status" value="1"/>
</dbReference>
<comment type="caution">
    <text evidence="1">The sequence shown here is derived from an EMBL/GenBank/DDBJ whole genome shotgun (WGS) entry which is preliminary data.</text>
</comment>
<evidence type="ECO:0000313" key="2">
    <source>
        <dbReference type="Proteomes" id="UP000182089"/>
    </source>
</evidence>
<accession>A0ABY1AEX3</accession>
<sequence length="99" mass="11824">MLTPREMNNTRQELQENYRRLGYQKSLILAQTQMTENELDHVLAMDQADPSLVWELRDYLEDMLLKEGKAIYPFSCLADHSVNCWFPYQTPWRNKKADK</sequence>
<dbReference type="InterPro" id="IPR018757">
    <property type="entry name" value="DUF2316"/>
</dbReference>
<name>A0ABY1AEX3_9LACO</name>
<reference evidence="1 2" key="1">
    <citation type="submission" date="2016-10" db="EMBL/GenBank/DDBJ databases">
        <authorList>
            <person name="Varghese N."/>
            <person name="Submissions S."/>
        </authorList>
    </citation>
    <scope>NUCLEOTIDE SEQUENCE [LARGE SCALE GENOMIC DNA]</scope>
    <source>
        <strain evidence="1 2">WC1T17</strain>
    </source>
</reference>
<proteinExistence type="predicted"/>
<gene>
    <name evidence="1" type="ORF">SAMN05216431_12016</name>
</gene>
<evidence type="ECO:0008006" key="3">
    <source>
        <dbReference type="Google" id="ProtNLM"/>
    </source>
</evidence>
<organism evidence="1 2">
    <name type="scientific">Ligilactobacillus ruminis</name>
    <dbReference type="NCBI Taxonomy" id="1623"/>
    <lineage>
        <taxon>Bacteria</taxon>
        <taxon>Bacillati</taxon>
        <taxon>Bacillota</taxon>
        <taxon>Bacilli</taxon>
        <taxon>Lactobacillales</taxon>
        <taxon>Lactobacillaceae</taxon>
        <taxon>Ligilactobacillus</taxon>
    </lineage>
</organism>
<protein>
    <recommendedName>
        <fullName evidence="3">DUF2316 family protein</fullName>
    </recommendedName>
</protein>